<dbReference type="OrthoDB" id="1844152at2759"/>
<keyword evidence="8" id="KW-1185">Reference proteome</keyword>
<feature type="transmembrane region" description="Helical" evidence="6">
    <location>
        <begin position="130"/>
        <end position="156"/>
    </location>
</feature>
<evidence type="ECO:0000313" key="7">
    <source>
        <dbReference type="EMBL" id="KEQ78419.1"/>
    </source>
</evidence>
<evidence type="ECO:0000256" key="5">
    <source>
        <dbReference type="SAM" id="MobiDB-lite"/>
    </source>
</evidence>
<dbReference type="AlphaFoldDB" id="A0A074X3Q9"/>
<dbReference type="Pfam" id="PF04479">
    <property type="entry name" value="RTA1"/>
    <property type="match status" value="1"/>
</dbReference>
<evidence type="ECO:0000313" key="8">
    <source>
        <dbReference type="Proteomes" id="UP000030706"/>
    </source>
</evidence>
<organism evidence="7 8">
    <name type="scientific">Aureobasidium pullulans EXF-150</name>
    <dbReference type="NCBI Taxonomy" id="1043002"/>
    <lineage>
        <taxon>Eukaryota</taxon>
        <taxon>Fungi</taxon>
        <taxon>Dikarya</taxon>
        <taxon>Ascomycota</taxon>
        <taxon>Pezizomycotina</taxon>
        <taxon>Dothideomycetes</taxon>
        <taxon>Dothideomycetidae</taxon>
        <taxon>Dothideales</taxon>
        <taxon>Saccotheciaceae</taxon>
        <taxon>Aureobasidium</taxon>
    </lineage>
</organism>
<dbReference type="GeneID" id="40745573"/>
<name>A0A074X3Q9_AURPU</name>
<keyword evidence="4 6" id="KW-0472">Membrane</keyword>
<gene>
    <name evidence="7" type="ORF">M438DRAFT_329885</name>
</gene>
<dbReference type="PANTHER" id="PTHR31465:SF11">
    <property type="entry name" value="DOMAIN PROTEIN, PUTATIVE (AFU_ORTHOLOGUE AFUA_3G10770)-RELATED"/>
    <property type="match status" value="1"/>
</dbReference>
<comment type="subcellular location">
    <subcellularLocation>
        <location evidence="1">Membrane</location>
        <topology evidence="1">Multi-pass membrane protein</topology>
    </subcellularLocation>
</comment>
<feature type="transmembrane region" description="Helical" evidence="6">
    <location>
        <begin position="203"/>
        <end position="223"/>
    </location>
</feature>
<accession>A0A074X3Q9</accession>
<feature type="transmembrane region" description="Helical" evidence="6">
    <location>
        <begin position="29"/>
        <end position="48"/>
    </location>
</feature>
<evidence type="ECO:0000256" key="1">
    <source>
        <dbReference type="ARBA" id="ARBA00004141"/>
    </source>
</evidence>
<evidence type="ECO:0000256" key="4">
    <source>
        <dbReference type="ARBA" id="ARBA00023136"/>
    </source>
</evidence>
<keyword evidence="2 6" id="KW-0812">Transmembrane</keyword>
<feature type="transmembrane region" description="Helical" evidence="6">
    <location>
        <begin position="243"/>
        <end position="262"/>
    </location>
</feature>
<feature type="transmembrane region" description="Helical" evidence="6">
    <location>
        <begin position="55"/>
        <end position="74"/>
    </location>
</feature>
<sequence>MSTPPPYIPPCASYEKYALASSYGYRPSLGVGIFFSICFGLYTFANIYQTFRTRCWWMGLFFSCGAGLELLGWIGRTVAHTCTFSDEINTMQIATLIMGPAYTQSGVYIALWMIVKILGREVSPVPPKLYLLVIFSVDCVCLSLQAIGGGLAGAAFDQGTSTAPGTTVMVIGIIAQLVSGMIFAGFLCIVFPRGASQIKANRSLLLSCIAIVISTTMMNLRGFYRSIELCQGWRGPLITQQGYVIGLDAAPMLIAMGVLAVLNPGMLLRRVEKEQLVEGKAGRGDVEKGSPMRLDSEVKA</sequence>
<evidence type="ECO:0000256" key="6">
    <source>
        <dbReference type="SAM" id="Phobius"/>
    </source>
</evidence>
<evidence type="ECO:0008006" key="9">
    <source>
        <dbReference type="Google" id="ProtNLM"/>
    </source>
</evidence>
<dbReference type="Proteomes" id="UP000030706">
    <property type="component" value="Unassembled WGS sequence"/>
</dbReference>
<dbReference type="RefSeq" id="XP_029754606.1">
    <property type="nucleotide sequence ID" value="XM_029903267.1"/>
</dbReference>
<evidence type="ECO:0000256" key="2">
    <source>
        <dbReference type="ARBA" id="ARBA00022692"/>
    </source>
</evidence>
<keyword evidence="3 6" id="KW-1133">Transmembrane helix</keyword>
<dbReference type="EMBL" id="KL585025">
    <property type="protein sequence ID" value="KEQ78419.1"/>
    <property type="molecule type" value="Genomic_DNA"/>
</dbReference>
<dbReference type="GO" id="GO:0005886">
    <property type="term" value="C:plasma membrane"/>
    <property type="evidence" value="ECO:0007669"/>
    <property type="project" value="TreeGrafter"/>
</dbReference>
<dbReference type="PANTHER" id="PTHR31465">
    <property type="entry name" value="PROTEIN RTA1-RELATED"/>
    <property type="match status" value="1"/>
</dbReference>
<dbReference type="STRING" id="1043002.A0A074X3Q9"/>
<reference evidence="7 8" key="1">
    <citation type="journal article" date="2014" name="BMC Genomics">
        <title>Genome sequencing of four Aureobasidium pullulans varieties: biotechnological potential, stress tolerance, and description of new species.</title>
        <authorList>
            <person name="Gostin Ar C."/>
            <person name="Ohm R.A."/>
            <person name="Kogej T."/>
            <person name="Sonjak S."/>
            <person name="Turk M."/>
            <person name="Zajc J."/>
            <person name="Zalar P."/>
            <person name="Grube M."/>
            <person name="Sun H."/>
            <person name="Han J."/>
            <person name="Sharma A."/>
            <person name="Chiniquy J."/>
            <person name="Ngan C.Y."/>
            <person name="Lipzen A."/>
            <person name="Barry K."/>
            <person name="Grigoriev I.V."/>
            <person name="Gunde-Cimerman N."/>
        </authorList>
    </citation>
    <scope>NUCLEOTIDE SEQUENCE [LARGE SCALE GENOMIC DNA]</scope>
    <source>
        <strain evidence="7 8">EXF-150</strain>
    </source>
</reference>
<feature type="transmembrane region" description="Helical" evidence="6">
    <location>
        <begin position="168"/>
        <end position="191"/>
    </location>
</feature>
<dbReference type="GO" id="GO:0000324">
    <property type="term" value="C:fungal-type vacuole"/>
    <property type="evidence" value="ECO:0007669"/>
    <property type="project" value="TreeGrafter"/>
</dbReference>
<dbReference type="HOGENOM" id="CLU_033465_6_0_1"/>
<feature type="region of interest" description="Disordered" evidence="5">
    <location>
        <begin position="280"/>
        <end position="300"/>
    </location>
</feature>
<protein>
    <recommendedName>
        <fullName evidence="9">RTA1-domain-containing protein</fullName>
    </recommendedName>
</protein>
<dbReference type="InterPro" id="IPR007568">
    <property type="entry name" value="RTA1"/>
</dbReference>
<feature type="transmembrane region" description="Helical" evidence="6">
    <location>
        <begin position="94"/>
        <end position="118"/>
    </location>
</feature>
<proteinExistence type="predicted"/>
<evidence type="ECO:0000256" key="3">
    <source>
        <dbReference type="ARBA" id="ARBA00022989"/>
    </source>
</evidence>